<feature type="compositionally biased region" description="Gly residues" evidence="1">
    <location>
        <begin position="349"/>
        <end position="376"/>
    </location>
</feature>
<evidence type="ECO:0000313" key="4">
    <source>
        <dbReference type="Proteomes" id="UP000184546"/>
    </source>
</evidence>
<dbReference type="AlphaFoldDB" id="A0A1L9X7Z7"/>
<dbReference type="VEuPathDB" id="FungiDB:ASPACDRAFT_49032"/>
<gene>
    <name evidence="3" type="ORF">ASPACDRAFT_49032</name>
</gene>
<feature type="region of interest" description="Disordered" evidence="1">
    <location>
        <begin position="335"/>
        <end position="376"/>
    </location>
</feature>
<sequence>MHFKNVANLAIVGGAVLATAHPGHEEKRAASELLEFKANMRRGLEKCAARFESSGLNARAEVRRRALVDSHRKRLAARDTSSVLATNHNETGNGITADSSESEIFGSSSSCVLNPEGETGPYYVPGEYVRADLRESQPGVPVTIEGQFVDVETCEPITDLYWDIWNCNATGVYSGLVATGNGNTADTSNLNATFLRGIQKTDSDGVVTFNTLFPGHYSGRTTHHHMVAHLDVTVQENNTITGGTVAHIGQIFWDQDLINAVEATSPYNENTVTLTTNAEDRVFSDETENSTSDPVLNYVYIGDDLSDGLFGWITIAVNVSATYDPNYSFIYTSSGGEAVDDSSSSTGGSSPGGGQSSGSGGSGGSGQSSGGQPGGF</sequence>
<dbReference type="Pfam" id="PF00775">
    <property type="entry name" value="Dioxygenase_C"/>
    <property type="match status" value="1"/>
</dbReference>
<dbReference type="RefSeq" id="XP_020060906.1">
    <property type="nucleotide sequence ID" value="XM_020202197.1"/>
</dbReference>
<evidence type="ECO:0000256" key="1">
    <source>
        <dbReference type="SAM" id="MobiDB-lite"/>
    </source>
</evidence>
<dbReference type="GO" id="GO:0016702">
    <property type="term" value="F:oxidoreductase activity, acting on single donors with incorporation of molecular oxygen, incorporation of two atoms of oxygen"/>
    <property type="evidence" value="ECO:0007669"/>
    <property type="project" value="InterPro"/>
</dbReference>
<proteinExistence type="predicted"/>
<dbReference type="CDD" id="cd03457">
    <property type="entry name" value="intradiol_dioxygenase_like"/>
    <property type="match status" value="1"/>
</dbReference>
<dbReference type="PANTHER" id="PTHR34315:SF9">
    <property type="entry name" value="INTRADIOL RING-CLEAVAGE DIOXYGENASES DOMAIN-CONTAINING PROTEIN-RELATED"/>
    <property type="match status" value="1"/>
</dbReference>
<dbReference type="InterPro" id="IPR015889">
    <property type="entry name" value="Intradiol_dOase_core"/>
</dbReference>
<dbReference type="GO" id="GO:0008199">
    <property type="term" value="F:ferric iron binding"/>
    <property type="evidence" value="ECO:0007669"/>
    <property type="project" value="InterPro"/>
</dbReference>
<dbReference type="OMA" id="ENCASKF"/>
<dbReference type="STRING" id="690307.A0A1L9X7Z7"/>
<dbReference type="InterPro" id="IPR000627">
    <property type="entry name" value="Intradiol_dOase_C"/>
</dbReference>
<dbReference type="PANTHER" id="PTHR34315">
    <property type="match status" value="1"/>
</dbReference>
<dbReference type="OrthoDB" id="121380at2759"/>
<dbReference type="GeneID" id="30976011"/>
<protein>
    <recommendedName>
        <fullName evidence="2">Intradiol ring-cleavage dioxygenases domain-containing protein</fullName>
    </recommendedName>
</protein>
<evidence type="ECO:0000313" key="3">
    <source>
        <dbReference type="EMBL" id="OJK04567.1"/>
    </source>
</evidence>
<dbReference type="EMBL" id="KV878970">
    <property type="protein sequence ID" value="OJK04567.1"/>
    <property type="molecule type" value="Genomic_DNA"/>
</dbReference>
<evidence type="ECO:0000259" key="2">
    <source>
        <dbReference type="Pfam" id="PF00775"/>
    </source>
</evidence>
<keyword evidence="4" id="KW-1185">Reference proteome</keyword>
<name>A0A1L9X7Z7_ASPA1</name>
<reference evidence="4" key="1">
    <citation type="journal article" date="2017" name="Genome Biol.">
        <title>Comparative genomics reveals high biological diversity and specific adaptations in the industrially and medically important fungal genus Aspergillus.</title>
        <authorList>
            <person name="de Vries R.P."/>
            <person name="Riley R."/>
            <person name="Wiebenga A."/>
            <person name="Aguilar-Osorio G."/>
            <person name="Amillis S."/>
            <person name="Uchima C.A."/>
            <person name="Anderluh G."/>
            <person name="Asadollahi M."/>
            <person name="Askin M."/>
            <person name="Barry K."/>
            <person name="Battaglia E."/>
            <person name="Bayram O."/>
            <person name="Benocci T."/>
            <person name="Braus-Stromeyer S.A."/>
            <person name="Caldana C."/>
            <person name="Canovas D."/>
            <person name="Cerqueira G.C."/>
            <person name="Chen F."/>
            <person name="Chen W."/>
            <person name="Choi C."/>
            <person name="Clum A."/>
            <person name="Dos Santos R.A."/>
            <person name="Damasio A.R."/>
            <person name="Diallinas G."/>
            <person name="Emri T."/>
            <person name="Fekete E."/>
            <person name="Flipphi M."/>
            <person name="Freyberg S."/>
            <person name="Gallo A."/>
            <person name="Gournas C."/>
            <person name="Habgood R."/>
            <person name="Hainaut M."/>
            <person name="Harispe M.L."/>
            <person name="Henrissat B."/>
            <person name="Hilden K.S."/>
            <person name="Hope R."/>
            <person name="Hossain A."/>
            <person name="Karabika E."/>
            <person name="Karaffa L."/>
            <person name="Karanyi Z."/>
            <person name="Krasevec N."/>
            <person name="Kuo A."/>
            <person name="Kusch H."/>
            <person name="LaButti K."/>
            <person name="Lagendijk E.L."/>
            <person name="Lapidus A."/>
            <person name="Levasseur A."/>
            <person name="Lindquist E."/>
            <person name="Lipzen A."/>
            <person name="Logrieco A.F."/>
            <person name="MacCabe A."/>
            <person name="Maekelae M.R."/>
            <person name="Malavazi I."/>
            <person name="Melin P."/>
            <person name="Meyer V."/>
            <person name="Mielnichuk N."/>
            <person name="Miskei M."/>
            <person name="Molnar A.P."/>
            <person name="Mule G."/>
            <person name="Ngan C.Y."/>
            <person name="Orejas M."/>
            <person name="Orosz E."/>
            <person name="Ouedraogo J.P."/>
            <person name="Overkamp K.M."/>
            <person name="Park H.-S."/>
            <person name="Perrone G."/>
            <person name="Piumi F."/>
            <person name="Punt P.J."/>
            <person name="Ram A.F."/>
            <person name="Ramon A."/>
            <person name="Rauscher S."/>
            <person name="Record E."/>
            <person name="Riano-Pachon D.M."/>
            <person name="Robert V."/>
            <person name="Roehrig J."/>
            <person name="Ruller R."/>
            <person name="Salamov A."/>
            <person name="Salih N.S."/>
            <person name="Samson R.A."/>
            <person name="Sandor E."/>
            <person name="Sanguinetti M."/>
            <person name="Schuetze T."/>
            <person name="Sepcic K."/>
            <person name="Shelest E."/>
            <person name="Sherlock G."/>
            <person name="Sophianopoulou V."/>
            <person name="Squina F.M."/>
            <person name="Sun H."/>
            <person name="Susca A."/>
            <person name="Todd R.B."/>
            <person name="Tsang A."/>
            <person name="Unkles S.E."/>
            <person name="van de Wiele N."/>
            <person name="van Rossen-Uffink D."/>
            <person name="Oliveira J.V."/>
            <person name="Vesth T.C."/>
            <person name="Visser J."/>
            <person name="Yu J.-H."/>
            <person name="Zhou M."/>
            <person name="Andersen M.R."/>
            <person name="Archer D.B."/>
            <person name="Baker S.E."/>
            <person name="Benoit I."/>
            <person name="Brakhage A.A."/>
            <person name="Braus G.H."/>
            <person name="Fischer R."/>
            <person name="Frisvad J.C."/>
            <person name="Goldman G.H."/>
            <person name="Houbraken J."/>
            <person name="Oakley B."/>
            <person name="Pocsi I."/>
            <person name="Scazzocchio C."/>
            <person name="Seiboth B."/>
            <person name="vanKuyk P.A."/>
            <person name="Wortman J."/>
            <person name="Dyer P.S."/>
            <person name="Grigoriev I.V."/>
        </authorList>
    </citation>
    <scope>NUCLEOTIDE SEQUENCE [LARGE SCALE GENOMIC DNA]</scope>
    <source>
        <strain evidence="4">ATCC 16872 / CBS 172.66 / WB 5094</strain>
    </source>
</reference>
<dbReference type="SUPFAM" id="SSF49482">
    <property type="entry name" value="Aromatic compound dioxygenase"/>
    <property type="match status" value="1"/>
</dbReference>
<accession>A0A1L9X7Z7</accession>
<dbReference type="Gene3D" id="2.60.130.10">
    <property type="entry name" value="Aromatic compound dioxygenase"/>
    <property type="match status" value="1"/>
</dbReference>
<feature type="domain" description="Intradiol ring-cleavage dioxygenases" evidence="2">
    <location>
        <begin position="130"/>
        <end position="223"/>
    </location>
</feature>
<dbReference type="Proteomes" id="UP000184546">
    <property type="component" value="Unassembled WGS sequence"/>
</dbReference>
<organism evidence="3 4">
    <name type="scientific">Aspergillus aculeatus (strain ATCC 16872 / CBS 172.66 / WB 5094)</name>
    <dbReference type="NCBI Taxonomy" id="690307"/>
    <lineage>
        <taxon>Eukaryota</taxon>
        <taxon>Fungi</taxon>
        <taxon>Dikarya</taxon>
        <taxon>Ascomycota</taxon>
        <taxon>Pezizomycotina</taxon>
        <taxon>Eurotiomycetes</taxon>
        <taxon>Eurotiomycetidae</taxon>
        <taxon>Eurotiales</taxon>
        <taxon>Aspergillaceae</taxon>
        <taxon>Aspergillus</taxon>
        <taxon>Aspergillus subgen. Circumdati</taxon>
    </lineage>
</organism>